<dbReference type="GO" id="GO:0005886">
    <property type="term" value="C:plasma membrane"/>
    <property type="evidence" value="ECO:0007669"/>
    <property type="project" value="TreeGrafter"/>
</dbReference>
<keyword evidence="1" id="KW-0812">Transmembrane</keyword>
<dbReference type="Proteomes" id="UP000013201">
    <property type="component" value="Unassembled WGS sequence"/>
</dbReference>
<evidence type="ECO:0000313" key="2">
    <source>
        <dbReference type="EMBL" id="CCW17619.1"/>
    </source>
</evidence>
<keyword evidence="3" id="KW-1185">Reference proteome</keyword>
<protein>
    <submittedName>
        <fullName evidence="2">Uncharacterized protein</fullName>
    </submittedName>
</protein>
<dbReference type="PANTHER" id="PTHR34989">
    <property type="entry name" value="PROTEIN HDED"/>
    <property type="match status" value="1"/>
</dbReference>
<dbReference type="AlphaFoldDB" id="N1MLL4"/>
<dbReference type="InterPro" id="IPR005325">
    <property type="entry name" value="DUF308_memb"/>
</dbReference>
<dbReference type="InterPro" id="IPR052712">
    <property type="entry name" value="Acid_resist_chaperone_HdeD"/>
</dbReference>
<dbReference type="Pfam" id="PF03729">
    <property type="entry name" value="DUF308"/>
    <property type="match status" value="1"/>
</dbReference>
<feature type="transmembrane region" description="Helical" evidence="1">
    <location>
        <begin position="25"/>
        <end position="43"/>
    </location>
</feature>
<dbReference type="PANTHER" id="PTHR34989:SF1">
    <property type="entry name" value="PROTEIN HDED"/>
    <property type="match status" value="1"/>
</dbReference>
<dbReference type="EMBL" id="CAVK010000087">
    <property type="protein sequence ID" value="CCW17619.1"/>
    <property type="molecule type" value="Genomic_DNA"/>
</dbReference>
<evidence type="ECO:0000313" key="3">
    <source>
        <dbReference type="Proteomes" id="UP000013201"/>
    </source>
</evidence>
<evidence type="ECO:0000256" key="1">
    <source>
        <dbReference type="SAM" id="Phobius"/>
    </source>
</evidence>
<proteinExistence type="predicted"/>
<sequence>MVLFTVEGLTAIFSSLDFRRHSRQWGWLLFSGLIDLLLVFLIWDGWPGTAAWAIGMLAGINLFFLGLPLVVLAFAVRPNPHRIGNYPESRQRRNNG</sequence>
<organism evidence="2 3">
    <name type="scientific">Sphingobium indicum BiD32</name>
    <dbReference type="NCBI Taxonomy" id="1301087"/>
    <lineage>
        <taxon>Bacteria</taxon>
        <taxon>Pseudomonadati</taxon>
        <taxon>Pseudomonadota</taxon>
        <taxon>Alphaproteobacteria</taxon>
        <taxon>Sphingomonadales</taxon>
        <taxon>Sphingomonadaceae</taxon>
        <taxon>Sphingobium</taxon>
    </lineage>
</organism>
<reference evidence="2 3" key="1">
    <citation type="submission" date="2013-03" db="EMBL/GenBank/DDBJ databases">
        <authorList>
            <person name="Le V."/>
        </authorList>
    </citation>
    <scope>NUCLEOTIDE SEQUENCE [LARGE SCALE GENOMIC DNA]</scope>
    <source>
        <strain evidence="2 3">BiD32</strain>
    </source>
</reference>
<keyword evidence="1" id="KW-1133">Transmembrane helix</keyword>
<keyword evidence="1" id="KW-0472">Membrane</keyword>
<gene>
    <name evidence="2" type="ORF">EBBID32_19600</name>
</gene>
<name>N1MLL4_9SPHN</name>
<accession>N1MLL4</accession>
<comment type="caution">
    <text evidence="2">The sequence shown here is derived from an EMBL/GenBank/DDBJ whole genome shotgun (WGS) entry which is preliminary data.</text>
</comment>
<reference evidence="3" key="2">
    <citation type="submission" date="2013-04" db="EMBL/GenBank/DDBJ databases">
        <title>Bisphenol A degrading Sphingobium sp. strain BiD32.</title>
        <authorList>
            <person name="Nielsen J.L."/>
            <person name="Zhou N.A."/>
            <person name="Kjeldal H."/>
        </authorList>
    </citation>
    <scope>NUCLEOTIDE SEQUENCE [LARGE SCALE GENOMIC DNA]</scope>
    <source>
        <strain evidence="3">BiD32</strain>
    </source>
</reference>
<feature type="transmembrane region" description="Helical" evidence="1">
    <location>
        <begin position="49"/>
        <end position="76"/>
    </location>
</feature>